<keyword evidence="6 8" id="KW-1133">Transmembrane helix</keyword>
<feature type="transmembrane region" description="Helical" evidence="8">
    <location>
        <begin position="6"/>
        <end position="22"/>
    </location>
</feature>
<feature type="transmembrane region" description="Helical" evidence="8">
    <location>
        <begin position="96"/>
        <end position="114"/>
    </location>
</feature>
<accession>A0AAU9CB59</accession>
<evidence type="ECO:0000256" key="6">
    <source>
        <dbReference type="ARBA" id="ARBA00022989"/>
    </source>
</evidence>
<dbReference type="PANTHER" id="PTHR36838">
    <property type="entry name" value="AUXIN EFFLUX CARRIER FAMILY PROTEIN"/>
    <property type="match status" value="1"/>
</dbReference>
<keyword evidence="5 8" id="KW-0812">Transmembrane</keyword>
<name>A0AAU9CB59_9GAMM</name>
<feature type="transmembrane region" description="Helical" evidence="8">
    <location>
        <begin position="279"/>
        <end position="299"/>
    </location>
</feature>
<feature type="transmembrane region" description="Helical" evidence="8">
    <location>
        <begin position="160"/>
        <end position="179"/>
    </location>
</feature>
<evidence type="ECO:0000256" key="2">
    <source>
        <dbReference type="ARBA" id="ARBA00010145"/>
    </source>
</evidence>
<proteinExistence type="inferred from homology"/>
<organism evidence="9 10">
    <name type="scientific">Methylomarinovum caldicuralii</name>
    <dbReference type="NCBI Taxonomy" id="438856"/>
    <lineage>
        <taxon>Bacteria</taxon>
        <taxon>Pseudomonadati</taxon>
        <taxon>Pseudomonadota</taxon>
        <taxon>Gammaproteobacteria</taxon>
        <taxon>Methylococcales</taxon>
        <taxon>Methylothermaceae</taxon>
        <taxon>Methylomarinovum</taxon>
    </lineage>
</organism>
<gene>
    <name evidence="9" type="ORF">MIT9_P1317</name>
</gene>
<dbReference type="PANTHER" id="PTHR36838:SF1">
    <property type="entry name" value="SLR1864 PROTEIN"/>
    <property type="match status" value="1"/>
</dbReference>
<dbReference type="InterPro" id="IPR038770">
    <property type="entry name" value="Na+/solute_symporter_sf"/>
</dbReference>
<protein>
    <recommendedName>
        <fullName evidence="11">Transporter</fullName>
    </recommendedName>
</protein>
<feature type="transmembrane region" description="Helical" evidence="8">
    <location>
        <begin position="126"/>
        <end position="148"/>
    </location>
</feature>
<evidence type="ECO:0008006" key="11">
    <source>
        <dbReference type="Google" id="ProtNLM"/>
    </source>
</evidence>
<dbReference type="Pfam" id="PF03547">
    <property type="entry name" value="Mem_trans"/>
    <property type="match status" value="2"/>
</dbReference>
<feature type="transmembrane region" description="Helical" evidence="8">
    <location>
        <begin position="221"/>
        <end position="245"/>
    </location>
</feature>
<dbReference type="RefSeq" id="WP_317706650.1">
    <property type="nucleotide sequence ID" value="NZ_AP024714.1"/>
</dbReference>
<feature type="transmembrane region" description="Helical" evidence="8">
    <location>
        <begin position="64"/>
        <end position="84"/>
    </location>
</feature>
<dbReference type="Gene3D" id="1.20.1530.20">
    <property type="match status" value="1"/>
</dbReference>
<dbReference type="KEGG" id="mcau:MIT9_P1317"/>
<evidence type="ECO:0000256" key="3">
    <source>
        <dbReference type="ARBA" id="ARBA00022448"/>
    </source>
</evidence>
<dbReference type="Proteomes" id="UP001321825">
    <property type="component" value="Chromosome"/>
</dbReference>
<feature type="transmembrane region" description="Helical" evidence="8">
    <location>
        <begin position="34"/>
        <end position="52"/>
    </location>
</feature>
<reference evidence="10" key="1">
    <citation type="journal article" date="2024" name="Int. J. Syst. Evol. Microbiol.">
        <title>Methylomarinovum tepidoasis sp. nov., a moderately thermophilic methanotroph of the family Methylothermaceae isolated from a deep-sea hydrothermal field.</title>
        <authorList>
            <person name="Hirayama H."/>
            <person name="Takaki Y."/>
            <person name="Abe M."/>
            <person name="Miyazaki M."/>
            <person name="Uematsu K."/>
            <person name="Matsui Y."/>
            <person name="Takai K."/>
        </authorList>
    </citation>
    <scope>NUCLEOTIDE SEQUENCE [LARGE SCALE GENOMIC DNA]</scope>
    <source>
        <strain evidence="10">IT-9</strain>
    </source>
</reference>
<keyword evidence="7 8" id="KW-0472">Membrane</keyword>
<evidence type="ECO:0000256" key="4">
    <source>
        <dbReference type="ARBA" id="ARBA00022475"/>
    </source>
</evidence>
<evidence type="ECO:0000256" key="5">
    <source>
        <dbReference type="ARBA" id="ARBA00022692"/>
    </source>
</evidence>
<dbReference type="AlphaFoldDB" id="A0AAU9CB59"/>
<evidence type="ECO:0000256" key="8">
    <source>
        <dbReference type="SAM" id="Phobius"/>
    </source>
</evidence>
<dbReference type="EMBL" id="AP024714">
    <property type="protein sequence ID" value="BCX81739.1"/>
    <property type="molecule type" value="Genomic_DNA"/>
</dbReference>
<evidence type="ECO:0000256" key="1">
    <source>
        <dbReference type="ARBA" id="ARBA00004651"/>
    </source>
</evidence>
<dbReference type="GO" id="GO:0005886">
    <property type="term" value="C:plasma membrane"/>
    <property type="evidence" value="ECO:0007669"/>
    <property type="project" value="UniProtKB-SubCell"/>
</dbReference>
<comment type="subcellular location">
    <subcellularLocation>
        <location evidence="1">Cell membrane</location>
        <topology evidence="1">Multi-pass membrane protein</topology>
    </subcellularLocation>
</comment>
<keyword evidence="3" id="KW-0813">Transport</keyword>
<comment type="similarity">
    <text evidence="2">Belongs to the auxin efflux carrier (TC 2.A.69) family.</text>
</comment>
<keyword evidence="4" id="KW-1003">Cell membrane</keyword>
<feature type="transmembrane region" description="Helical" evidence="8">
    <location>
        <begin position="185"/>
        <end position="209"/>
    </location>
</feature>
<sequence>MLTVLGQMFLLILCGAAWRRLRPGGLDGDQTRQVLTAVVYYLFLPALILKLMSRAPLGWESLRISLFGLAVMGTGGLLGALWLYGRKTERRQAGAVWLAVSFPNVTFLGLPVLLETFGDWAGQLVIQLDLFAFTPLVMTVGVLAAQSLGGQGGGNHMTTLLRVPSLWAAAVAIGVNLSGWQWPAWWLGFLELLARGVTPLMLLSLGLALRWRGLGRQLLPLVLGVVGLRLLLVPLIATALVRALGFGGEKAVALVLEAGMPSMLFGVVLCDRFGLDSRLYAVLVTTTTVLAMLTLPLWFEFCQLSHGTP</sequence>
<evidence type="ECO:0000313" key="9">
    <source>
        <dbReference type="EMBL" id="BCX81739.1"/>
    </source>
</evidence>
<evidence type="ECO:0000256" key="7">
    <source>
        <dbReference type="ARBA" id="ARBA00023136"/>
    </source>
</evidence>
<dbReference type="GO" id="GO:0055085">
    <property type="term" value="P:transmembrane transport"/>
    <property type="evidence" value="ECO:0007669"/>
    <property type="project" value="InterPro"/>
</dbReference>
<dbReference type="InterPro" id="IPR004776">
    <property type="entry name" value="Mem_transp_PIN-like"/>
</dbReference>
<keyword evidence="10" id="KW-1185">Reference proteome</keyword>
<evidence type="ECO:0000313" key="10">
    <source>
        <dbReference type="Proteomes" id="UP001321825"/>
    </source>
</evidence>
<feature type="transmembrane region" description="Helical" evidence="8">
    <location>
        <begin position="251"/>
        <end position="270"/>
    </location>
</feature>